<dbReference type="Pfam" id="PF14512">
    <property type="entry name" value="TM1586_NiRdase"/>
    <property type="match status" value="1"/>
</dbReference>
<evidence type="ECO:0000256" key="2">
    <source>
        <dbReference type="ARBA" id="ARBA00023002"/>
    </source>
</evidence>
<accession>A0AAE3L1Z8</accession>
<dbReference type="SUPFAM" id="SSF55469">
    <property type="entry name" value="FMN-dependent nitroreductase-like"/>
    <property type="match status" value="2"/>
</dbReference>
<evidence type="ECO:0000313" key="4">
    <source>
        <dbReference type="EMBL" id="MCR1897749.1"/>
    </source>
</evidence>
<name>A0AAE3L1Z8_9FIRM</name>
<dbReference type="InterPro" id="IPR000415">
    <property type="entry name" value="Nitroreductase-like"/>
</dbReference>
<evidence type="ECO:0000313" key="5">
    <source>
        <dbReference type="Proteomes" id="UP001205748"/>
    </source>
</evidence>
<dbReference type="AlphaFoldDB" id="A0AAE3L1Z8"/>
<dbReference type="EMBL" id="JANKAS010000001">
    <property type="protein sequence ID" value="MCR1897749.1"/>
    <property type="molecule type" value="Genomic_DNA"/>
</dbReference>
<dbReference type="Proteomes" id="UP001205748">
    <property type="component" value="Unassembled WGS sequence"/>
</dbReference>
<dbReference type="PANTHER" id="PTHR43673">
    <property type="entry name" value="NAD(P)H NITROREDUCTASE YDGI-RELATED"/>
    <property type="match status" value="1"/>
</dbReference>
<keyword evidence="5" id="KW-1185">Reference proteome</keyword>
<dbReference type="RefSeq" id="WP_257529167.1">
    <property type="nucleotide sequence ID" value="NZ_JANKAS010000001.1"/>
</dbReference>
<feature type="domain" description="Putative nitroreductase TM1586" evidence="3">
    <location>
        <begin position="5"/>
        <end position="242"/>
    </location>
</feature>
<sequence>MAFHKLVEERKSIREFKEKGLETTMISQLLEYGKTIDRLCKDVMASFHFVEDGERVYQHLLGNAGYHGMAIKAPNYIVLISQEGENDLKNAGYMMEQMLLEASRKGIGSCWVDIIHTNENLKKNIGIEEKGEILALAALGYPKSNIFGTDTSVSDRGSIEKLVYFKQWDQPMSVEELQQRGLEEVFFYVRHAPSWGNRQPWKFILEDDRLILTMLKEDAYIEKESINNNHELDCGIMMLYIEKMMHNQGIRGYWHLDIRELNKEKQKYGIPEDRRIMGWFPL</sequence>
<organism evidence="4 5">
    <name type="scientific">Irregularibacter muris</name>
    <dbReference type="NCBI Taxonomy" id="1796619"/>
    <lineage>
        <taxon>Bacteria</taxon>
        <taxon>Bacillati</taxon>
        <taxon>Bacillota</taxon>
        <taxon>Clostridia</taxon>
        <taxon>Eubacteriales</taxon>
        <taxon>Eubacteriaceae</taxon>
        <taxon>Irregularibacter</taxon>
    </lineage>
</organism>
<dbReference type="Gene3D" id="3.40.109.10">
    <property type="entry name" value="NADH Oxidase"/>
    <property type="match status" value="2"/>
</dbReference>
<comment type="similarity">
    <text evidence="1">Belongs to the nitroreductase family.</text>
</comment>
<dbReference type="PANTHER" id="PTHR43673:SF10">
    <property type="entry name" value="NADH DEHYDROGENASE_NAD(P)H NITROREDUCTASE XCC3605-RELATED"/>
    <property type="match status" value="1"/>
</dbReference>
<evidence type="ECO:0000256" key="1">
    <source>
        <dbReference type="ARBA" id="ARBA00007118"/>
    </source>
</evidence>
<gene>
    <name evidence="4" type="ORF">NSA47_01945</name>
</gene>
<reference evidence="4" key="1">
    <citation type="submission" date="2022-07" db="EMBL/GenBank/DDBJ databases">
        <title>Enhanced cultured diversity of the mouse gut microbiota enables custom-made synthetic communities.</title>
        <authorList>
            <person name="Afrizal A."/>
        </authorList>
    </citation>
    <scope>NUCLEOTIDE SEQUENCE</scope>
    <source>
        <strain evidence="4">DSM 28593</strain>
    </source>
</reference>
<evidence type="ECO:0000259" key="3">
    <source>
        <dbReference type="Pfam" id="PF14512"/>
    </source>
</evidence>
<dbReference type="GO" id="GO:0016491">
    <property type="term" value="F:oxidoreductase activity"/>
    <property type="evidence" value="ECO:0007669"/>
    <property type="project" value="UniProtKB-KW"/>
</dbReference>
<dbReference type="InterPro" id="IPR029478">
    <property type="entry name" value="TM1586_NiRdase"/>
</dbReference>
<comment type="caution">
    <text evidence="4">The sequence shown here is derived from an EMBL/GenBank/DDBJ whole genome shotgun (WGS) entry which is preliminary data.</text>
</comment>
<proteinExistence type="inferred from homology"/>
<dbReference type="CDD" id="cd02062">
    <property type="entry name" value="Nitro_FMN_reductase"/>
    <property type="match status" value="1"/>
</dbReference>
<keyword evidence="2" id="KW-0560">Oxidoreductase</keyword>
<protein>
    <submittedName>
        <fullName evidence="4">Nitroreductase family protein</fullName>
    </submittedName>
</protein>